<gene>
    <name evidence="1" type="ORF">FIBSPDRAFT_1052032</name>
</gene>
<evidence type="ECO:0000313" key="2">
    <source>
        <dbReference type="Proteomes" id="UP000076532"/>
    </source>
</evidence>
<name>A0A165XY83_9AGAM</name>
<proteinExistence type="predicted"/>
<reference evidence="1 2" key="1">
    <citation type="journal article" date="2016" name="Mol. Biol. Evol.">
        <title>Comparative Genomics of Early-Diverging Mushroom-Forming Fungi Provides Insights into the Origins of Lignocellulose Decay Capabilities.</title>
        <authorList>
            <person name="Nagy L.G."/>
            <person name="Riley R."/>
            <person name="Tritt A."/>
            <person name="Adam C."/>
            <person name="Daum C."/>
            <person name="Floudas D."/>
            <person name="Sun H."/>
            <person name="Yadav J.S."/>
            <person name="Pangilinan J."/>
            <person name="Larsson K.H."/>
            <person name="Matsuura K."/>
            <person name="Barry K."/>
            <person name="Labutti K."/>
            <person name="Kuo R."/>
            <person name="Ohm R.A."/>
            <person name="Bhattacharya S.S."/>
            <person name="Shirouzu T."/>
            <person name="Yoshinaga Y."/>
            <person name="Martin F.M."/>
            <person name="Grigoriev I.V."/>
            <person name="Hibbett D.S."/>
        </authorList>
    </citation>
    <scope>NUCLEOTIDE SEQUENCE [LARGE SCALE GENOMIC DNA]</scope>
    <source>
        <strain evidence="1 2">CBS 109695</strain>
    </source>
</reference>
<sequence length="76" mass="8507">MSTPVFHLSATCRLLELDIIGQQLEQLAGRIAVSDVEVAVLDPSFLGAWPGIWRWLQLLSDQCCQQVAVRRAQDGW</sequence>
<dbReference type="EMBL" id="KV417709">
    <property type="protein sequence ID" value="KZP09016.1"/>
    <property type="molecule type" value="Genomic_DNA"/>
</dbReference>
<organism evidence="1 2">
    <name type="scientific">Athelia psychrophila</name>
    <dbReference type="NCBI Taxonomy" id="1759441"/>
    <lineage>
        <taxon>Eukaryota</taxon>
        <taxon>Fungi</taxon>
        <taxon>Dikarya</taxon>
        <taxon>Basidiomycota</taxon>
        <taxon>Agaricomycotina</taxon>
        <taxon>Agaricomycetes</taxon>
        <taxon>Agaricomycetidae</taxon>
        <taxon>Atheliales</taxon>
        <taxon>Atheliaceae</taxon>
        <taxon>Athelia</taxon>
    </lineage>
</organism>
<evidence type="ECO:0000313" key="1">
    <source>
        <dbReference type="EMBL" id="KZP09016.1"/>
    </source>
</evidence>
<dbReference type="Proteomes" id="UP000076532">
    <property type="component" value="Unassembled WGS sequence"/>
</dbReference>
<protein>
    <submittedName>
        <fullName evidence="1">Uncharacterized protein</fullName>
    </submittedName>
</protein>
<dbReference type="AlphaFoldDB" id="A0A165XY83"/>
<keyword evidence="2" id="KW-1185">Reference proteome</keyword>
<accession>A0A165XY83</accession>